<dbReference type="AlphaFoldDB" id="A0A7D7L9I9"/>
<sequence length="107" mass="12814">MTQMTRNQEQTKALDQVIGYQDKVRLMVLEVLREESGRELAAQARFNQQEFDWNEHNIQFRQDYSETLINELLAYAKRLYGLKDLDAVRERRKAHKQQRTARWAEAS</sequence>
<dbReference type="RefSeq" id="WP_181927183.1">
    <property type="nucleotide sequence ID" value="NZ_CP054695.1"/>
</dbReference>
<evidence type="ECO:0000313" key="1">
    <source>
        <dbReference type="EMBL" id="QMS86190.1"/>
    </source>
</evidence>
<dbReference type="EMBL" id="CP054695">
    <property type="protein sequence ID" value="QMS86190.1"/>
    <property type="molecule type" value="Genomic_DNA"/>
</dbReference>
<geneLocation type="plasmid" evidence="2">
    <name>pne_3</name>
</geneLocation>
<keyword evidence="1" id="KW-0614">Plasmid</keyword>
<gene>
    <name evidence="1" type="ORF">HUN01_00750</name>
</gene>
<dbReference type="Proteomes" id="UP000514713">
    <property type="component" value="Plasmid pNe_3"/>
</dbReference>
<dbReference type="KEGG" id="ned:HUN01_00750"/>
<evidence type="ECO:0000313" key="2">
    <source>
        <dbReference type="Proteomes" id="UP000514713"/>
    </source>
</evidence>
<protein>
    <submittedName>
        <fullName evidence="1">Uncharacterized protein</fullName>
    </submittedName>
</protein>
<organism evidence="1 2">
    <name type="scientific">Nostoc edaphicum CCNP1411</name>
    <dbReference type="NCBI Taxonomy" id="1472755"/>
    <lineage>
        <taxon>Bacteria</taxon>
        <taxon>Bacillati</taxon>
        <taxon>Cyanobacteriota</taxon>
        <taxon>Cyanophyceae</taxon>
        <taxon>Nostocales</taxon>
        <taxon>Nostocaceae</taxon>
        <taxon>Nostoc</taxon>
    </lineage>
</organism>
<keyword evidence="2" id="KW-1185">Reference proteome</keyword>
<proteinExistence type="predicted"/>
<reference evidence="2" key="1">
    <citation type="submission" date="2020-06" db="EMBL/GenBank/DDBJ databases">
        <title>Nostoc edaphicum CCNP1411 genome.</title>
        <authorList>
            <person name="Fidor A."/>
            <person name="Grabski M."/>
            <person name="Gawor J."/>
            <person name="Gromadka R."/>
            <person name="Wegrzyn G."/>
            <person name="Mazur-Marzec H."/>
        </authorList>
    </citation>
    <scope>NUCLEOTIDE SEQUENCE [LARGE SCALE GENOMIC DNA]</scope>
    <source>
        <strain evidence="2">CCNP1411</strain>
        <plasmid evidence="2">pne_3</plasmid>
    </source>
</reference>
<accession>A0A7D7L9I9</accession>
<name>A0A7D7L9I9_9NOSO</name>